<dbReference type="Gene3D" id="3.90.320.10">
    <property type="match status" value="1"/>
</dbReference>
<dbReference type="AlphaFoldDB" id="A0A6L3SZ17"/>
<gene>
    <name evidence="2" type="ORF">F6X53_24985</name>
</gene>
<dbReference type="InterPro" id="IPR011604">
    <property type="entry name" value="PDDEXK-like_dom_sf"/>
</dbReference>
<name>A0A6L3SZ17_9HYPH</name>
<organism evidence="2 3">
    <name type="scientific">Methylobacterium soli</name>
    <dbReference type="NCBI Taxonomy" id="553447"/>
    <lineage>
        <taxon>Bacteria</taxon>
        <taxon>Pseudomonadati</taxon>
        <taxon>Pseudomonadota</taxon>
        <taxon>Alphaproteobacteria</taxon>
        <taxon>Hyphomicrobiales</taxon>
        <taxon>Methylobacteriaceae</taxon>
        <taxon>Methylobacterium</taxon>
    </lineage>
</organism>
<accession>A0A6L3SZ17</accession>
<proteinExistence type="predicted"/>
<dbReference type="OrthoDB" id="1245848at2"/>
<dbReference type="RefSeq" id="WP_151003414.1">
    <property type="nucleotide sequence ID" value="NZ_BPQY01000036.1"/>
</dbReference>
<reference evidence="2 3" key="1">
    <citation type="submission" date="2019-09" db="EMBL/GenBank/DDBJ databases">
        <title>YIM 48816 draft genome.</title>
        <authorList>
            <person name="Jiang L."/>
        </authorList>
    </citation>
    <scope>NUCLEOTIDE SEQUENCE [LARGE SCALE GENOMIC DNA]</scope>
    <source>
        <strain evidence="2 3">YIM 48816</strain>
    </source>
</reference>
<dbReference type="Proteomes" id="UP000474159">
    <property type="component" value="Unassembled WGS sequence"/>
</dbReference>
<evidence type="ECO:0000259" key="1">
    <source>
        <dbReference type="Pfam" id="PF09588"/>
    </source>
</evidence>
<comment type="caution">
    <text evidence="2">The sequence shown here is derived from an EMBL/GenBank/DDBJ whole genome shotgun (WGS) entry which is preliminary data.</text>
</comment>
<feature type="domain" description="YqaJ viral recombinase" evidence="1">
    <location>
        <begin position="10"/>
        <end position="150"/>
    </location>
</feature>
<dbReference type="CDD" id="cd22343">
    <property type="entry name" value="PDDEXK_lambda_exonuclease-like"/>
    <property type="match status" value="1"/>
</dbReference>
<dbReference type="SUPFAM" id="SSF52980">
    <property type="entry name" value="Restriction endonuclease-like"/>
    <property type="match status" value="1"/>
</dbReference>
<protein>
    <submittedName>
        <fullName evidence="2">YqaJ viral recombinase family protein</fullName>
    </submittedName>
</protein>
<dbReference type="PANTHER" id="PTHR46609:SF6">
    <property type="entry name" value="EXONUCLEASE, PHAGE-TYPE_RECB, C-TERMINAL DOMAIN-CONTAINING PROTEIN-RELATED"/>
    <property type="match status" value="1"/>
</dbReference>
<dbReference type="InterPro" id="IPR011335">
    <property type="entry name" value="Restrct_endonuc-II-like"/>
</dbReference>
<keyword evidence="3" id="KW-1185">Reference proteome</keyword>
<sequence>MADMVQGSPEWLAERCGKVTASRIADMIAKTQKGWGAARTAYLRELVAERLTGLSAPHFTSAEMYWGSENEPVARDAYAFRFDVDVDRLGFAPHPRIAMAGASPDGLVGAEGLVEFKCPKTETHLDTWLAQAAPEKYVSQMQWQMACTGRAWCDLASYDPRVPDELKLFVVRVPRDDALIQDLEEQAVAFLAEVDAQVARIEALGRRAFTLADSREAA</sequence>
<dbReference type="InterPro" id="IPR051703">
    <property type="entry name" value="NF-kappa-B_Signaling_Reg"/>
</dbReference>
<dbReference type="InterPro" id="IPR019080">
    <property type="entry name" value="YqaJ_viral_recombinase"/>
</dbReference>
<evidence type="ECO:0000313" key="2">
    <source>
        <dbReference type="EMBL" id="KAB1075423.1"/>
    </source>
</evidence>
<dbReference type="PANTHER" id="PTHR46609">
    <property type="entry name" value="EXONUCLEASE, PHAGE-TYPE/RECB, C-TERMINAL DOMAIN-CONTAINING PROTEIN"/>
    <property type="match status" value="1"/>
</dbReference>
<dbReference type="EMBL" id="VZZK01000034">
    <property type="protein sequence ID" value="KAB1075423.1"/>
    <property type="molecule type" value="Genomic_DNA"/>
</dbReference>
<evidence type="ECO:0000313" key="3">
    <source>
        <dbReference type="Proteomes" id="UP000474159"/>
    </source>
</evidence>
<dbReference type="Pfam" id="PF09588">
    <property type="entry name" value="YqaJ"/>
    <property type="match status" value="1"/>
</dbReference>